<protein>
    <submittedName>
        <fullName evidence="2">Uncharacterized protein</fullName>
    </submittedName>
</protein>
<reference evidence="2" key="1">
    <citation type="journal article" date="2018" name="Data Brief">
        <title>Genome sequence data from 17 accessions of Ensete ventricosum, a staple food crop for millions in Ethiopia.</title>
        <authorList>
            <person name="Yemataw Z."/>
            <person name="Muzemil S."/>
            <person name="Ambachew D."/>
            <person name="Tripathi L."/>
            <person name="Tesfaye K."/>
            <person name="Chala A."/>
            <person name="Farbos A."/>
            <person name="O'Neill P."/>
            <person name="Moore K."/>
            <person name="Grant M."/>
            <person name="Studholme D.J."/>
        </authorList>
    </citation>
    <scope>NUCLEOTIDE SEQUENCE [LARGE SCALE GENOMIC DNA]</scope>
    <source>
        <tissue evidence="2">Leaf</tissue>
    </source>
</reference>
<accession>A0A445MKE9</accession>
<sequence length="169" mass="19014">MANVAASGEEWLAITIKEENKGAFESDYGGRRRKRRPRERAAATCGCYGRKGGKEDYNSDSNGWKSRRKQRRLEERATAVASSWQRRQAVGRRCRRRTTTASTMGAGGRRQQSTVKDGRGGQLLQQGRQRRGWEATGQRSPMRGMTEGRPMATVAARHGRKAMLEEKGR</sequence>
<dbReference type="AlphaFoldDB" id="A0A445MKE9"/>
<evidence type="ECO:0000313" key="2">
    <source>
        <dbReference type="EMBL" id="RZR74678.1"/>
    </source>
</evidence>
<gene>
    <name evidence="2" type="ORF">BHM03_00041232</name>
</gene>
<proteinExistence type="predicted"/>
<evidence type="ECO:0000256" key="1">
    <source>
        <dbReference type="SAM" id="MobiDB-lite"/>
    </source>
</evidence>
<name>A0A445MKE9_ENSVE</name>
<feature type="compositionally biased region" description="Basic residues" evidence="1">
    <location>
        <begin position="89"/>
        <end position="98"/>
    </location>
</feature>
<feature type="region of interest" description="Disordered" evidence="1">
    <location>
        <begin position="22"/>
        <end position="169"/>
    </location>
</feature>
<dbReference type="Proteomes" id="UP000290560">
    <property type="component" value="Unassembled WGS sequence"/>
</dbReference>
<organism evidence="2">
    <name type="scientific">Ensete ventricosum</name>
    <name type="common">Abyssinian banana</name>
    <name type="synonym">Musa ensete</name>
    <dbReference type="NCBI Taxonomy" id="4639"/>
    <lineage>
        <taxon>Eukaryota</taxon>
        <taxon>Viridiplantae</taxon>
        <taxon>Streptophyta</taxon>
        <taxon>Embryophyta</taxon>
        <taxon>Tracheophyta</taxon>
        <taxon>Spermatophyta</taxon>
        <taxon>Magnoliopsida</taxon>
        <taxon>Liliopsida</taxon>
        <taxon>Zingiberales</taxon>
        <taxon>Musaceae</taxon>
        <taxon>Ensete</taxon>
    </lineage>
</organism>
<dbReference type="EMBL" id="KV876342">
    <property type="protein sequence ID" value="RZR74678.1"/>
    <property type="molecule type" value="Genomic_DNA"/>
</dbReference>